<dbReference type="EMBL" id="BK016100">
    <property type="protein sequence ID" value="DAF94952.1"/>
    <property type="molecule type" value="Genomic_DNA"/>
</dbReference>
<accession>A0A8S5UKE6</accession>
<organism evidence="1">
    <name type="scientific">Microviridae sp. ctLZT1</name>
    <dbReference type="NCBI Taxonomy" id="2824992"/>
    <lineage>
        <taxon>Viruses</taxon>
        <taxon>Monodnaviria</taxon>
        <taxon>Sangervirae</taxon>
        <taxon>Phixviricota</taxon>
        <taxon>Malgrandaviricetes</taxon>
        <taxon>Petitvirales</taxon>
        <taxon>Microviridae</taxon>
    </lineage>
</organism>
<protein>
    <submittedName>
        <fullName evidence="1">Uncharacterized protein</fullName>
    </submittedName>
</protein>
<reference evidence="1" key="1">
    <citation type="journal article" date="2021" name="Proc. Natl. Acad. Sci. U.S.A.">
        <title>A Catalog of Tens of Thousands of Viruses from Human Metagenomes Reveals Hidden Associations with Chronic Diseases.</title>
        <authorList>
            <person name="Tisza M.J."/>
            <person name="Buck C.B."/>
        </authorList>
    </citation>
    <scope>NUCLEOTIDE SEQUENCE</scope>
    <source>
        <strain evidence="1">CtLZT1</strain>
    </source>
</reference>
<name>A0A8S5UKE6_9VIRU</name>
<proteinExistence type="predicted"/>
<sequence>MASPILAPIPDALHSVTLCIPASSEMTERCERSRAHNFIISFYLSRCAKIKCRLKYRLST</sequence>
<evidence type="ECO:0000313" key="1">
    <source>
        <dbReference type="EMBL" id="DAF94952.1"/>
    </source>
</evidence>